<protein>
    <submittedName>
        <fullName evidence="2">Uncharacterized protein</fullName>
    </submittedName>
</protein>
<feature type="compositionally biased region" description="Low complexity" evidence="1">
    <location>
        <begin position="138"/>
        <end position="151"/>
    </location>
</feature>
<evidence type="ECO:0000313" key="3">
    <source>
        <dbReference type="Proteomes" id="UP000738325"/>
    </source>
</evidence>
<gene>
    <name evidence="2" type="ORF">BGZ99_001664</name>
</gene>
<name>A0A9P6R2T4_9FUNG</name>
<feature type="non-terminal residue" evidence="2">
    <location>
        <position position="496"/>
    </location>
</feature>
<reference evidence="2" key="1">
    <citation type="journal article" date="2020" name="Fungal Divers.">
        <title>Resolving the Mortierellaceae phylogeny through synthesis of multi-gene phylogenetics and phylogenomics.</title>
        <authorList>
            <person name="Vandepol N."/>
            <person name="Liber J."/>
            <person name="Desiro A."/>
            <person name="Na H."/>
            <person name="Kennedy M."/>
            <person name="Barry K."/>
            <person name="Grigoriev I.V."/>
            <person name="Miller A.N."/>
            <person name="O'Donnell K."/>
            <person name="Stajich J.E."/>
            <person name="Bonito G."/>
        </authorList>
    </citation>
    <scope>NUCLEOTIDE SEQUENCE</scope>
    <source>
        <strain evidence="2">REB-010B</strain>
    </source>
</reference>
<evidence type="ECO:0000256" key="1">
    <source>
        <dbReference type="SAM" id="MobiDB-lite"/>
    </source>
</evidence>
<dbReference type="EMBL" id="JAAAIP010001431">
    <property type="protein sequence ID" value="KAG0306838.1"/>
    <property type="molecule type" value="Genomic_DNA"/>
</dbReference>
<organism evidence="2 3">
    <name type="scientific">Dissophora globulifera</name>
    <dbReference type="NCBI Taxonomy" id="979702"/>
    <lineage>
        <taxon>Eukaryota</taxon>
        <taxon>Fungi</taxon>
        <taxon>Fungi incertae sedis</taxon>
        <taxon>Mucoromycota</taxon>
        <taxon>Mortierellomycotina</taxon>
        <taxon>Mortierellomycetes</taxon>
        <taxon>Mortierellales</taxon>
        <taxon>Mortierellaceae</taxon>
        <taxon>Dissophora</taxon>
    </lineage>
</organism>
<dbReference type="OrthoDB" id="2444920at2759"/>
<sequence>TSFYFKTTKVAEWTLSAYLVASGNDEDSFLSALRYLFKFKAVPLDIRLFAKDLHNFYSGSFRVEVKAIARNNARSEINRSMFSSKERLIVQGRYNDDLERDMSELNNPFIVQPNSASVEDQECHKDFMKAPSAPSPSTPLSTASTESSCSTTDKKQRTTYTSEEPWRSLTITLAKIVNGEKNATFPESLPTMTPVHAQLFDHAVKSLEEYQAQSCQEKDIVLVKDAQVCEHFSQADDADLIDDAKALSTIADFESHPSTVYLRITTDRGALSRKYMDEEHLPKEADIEDKVLRILEYLGEKALKASKIMRQMQSAEYSDVSDAGRKVDCLFMMDDIELSNVEFKSPEICKKELAIQNRKNVRLTRCIQEAHVTLGIEDANVLMADVFGFVGVFYQVKPMGAIAIAGKTTSTLVQLPRTVGELEEFLEGNSLGIIWNFVSYLEQQGPRIIRAKERFNSAQVRARLSDAIASSPGGTPPPVNRTYQHNLRRGVPAAQW</sequence>
<keyword evidence="3" id="KW-1185">Reference proteome</keyword>
<dbReference type="Proteomes" id="UP000738325">
    <property type="component" value="Unassembled WGS sequence"/>
</dbReference>
<evidence type="ECO:0000313" key="2">
    <source>
        <dbReference type="EMBL" id="KAG0306838.1"/>
    </source>
</evidence>
<proteinExistence type="predicted"/>
<feature type="region of interest" description="Disordered" evidence="1">
    <location>
        <begin position="127"/>
        <end position="163"/>
    </location>
</feature>
<accession>A0A9P6R2T4</accession>
<dbReference type="AlphaFoldDB" id="A0A9P6R2T4"/>
<comment type="caution">
    <text evidence="2">The sequence shown here is derived from an EMBL/GenBank/DDBJ whole genome shotgun (WGS) entry which is preliminary data.</text>
</comment>